<evidence type="ECO:0000313" key="2">
    <source>
        <dbReference type="EMBL" id="KAH0912525.1"/>
    </source>
</evidence>
<reference evidence="2 3" key="1">
    <citation type="submission" date="2021-05" db="EMBL/GenBank/DDBJ databases">
        <title>Genome Assembly of Synthetic Allotetraploid Brassica napus Reveals Homoeologous Exchanges between Subgenomes.</title>
        <authorList>
            <person name="Davis J.T."/>
        </authorList>
    </citation>
    <scope>NUCLEOTIDE SEQUENCE [LARGE SCALE GENOMIC DNA]</scope>
    <source>
        <strain evidence="3">cv. Da-Ae</strain>
        <tissue evidence="2">Seedling</tissue>
    </source>
</reference>
<keyword evidence="1" id="KW-1133">Transmembrane helix</keyword>
<organism evidence="2 3">
    <name type="scientific">Brassica napus</name>
    <name type="common">Rape</name>
    <dbReference type="NCBI Taxonomy" id="3708"/>
    <lineage>
        <taxon>Eukaryota</taxon>
        <taxon>Viridiplantae</taxon>
        <taxon>Streptophyta</taxon>
        <taxon>Embryophyta</taxon>
        <taxon>Tracheophyta</taxon>
        <taxon>Spermatophyta</taxon>
        <taxon>Magnoliopsida</taxon>
        <taxon>eudicotyledons</taxon>
        <taxon>Gunneridae</taxon>
        <taxon>Pentapetalae</taxon>
        <taxon>rosids</taxon>
        <taxon>malvids</taxon>
        <taxon>Brassicales</taxon>
        <taxon>Brassicaceae</taxon>
        <taxon>Brassiceae</taxon>
        <taxon>Brassica</taxon>
    </lineage>
</organism>
<evidence type="ECO:0000313" key="3">
    <source>
        <dbReference type="Proteomes" id="UP000824890"/>
    </source>
</evidence>
<comment type="caution">
    <text evidence="2">The sequence shown here is derived from an EMBL/GenBank/DDBJ whole genome shotgun (WGS) entry which is preliminary data.</text>
</comment>
<feature type="transmembrane region" description="Helical" evidence="1">
    <location>
        <begin position="123"/>
        <end position="146"/>
    </location>
</feature>
<name>A0ABQ8C656_BRANA</name>
<sequence length="223" mass="24574">LITKSAFIFFFLFFFSFCRLSLLLWSLPDDDGNSSANTSSRSSIRSNLQVIPNLFLLSWIPLGSIQHPKSQSMKVYMFGVVTGGFSLRKRNQLRGFGKGIKCSLKVQQQQPPPPSKSSLFGKFLLLTIASTLDSISIILCLQIFGMSLWDHKTHNMDALMGLIVSLYLIVPEISIPGQEEEGEGLTLVFLGDQGVGKTSIITSCTVTSTTVIRFLISPSTLID</sequence>
<feature type="transmembrane region" description="Helical" evidence="1">
    <location>
        <begin position="7"/>
        <end position="27"/>
    </location>
</feature>
<keyword evidence="1" id="KW-0472">Membrane</keyword>
<keyword evidence="3" id="KW-1185">Reference proteome</keyword>
<keyword evidence="1" id="KW-0812">Transmembrane</keyword>
<proteinExistence type="predicted"/>
<dbReference type="EMBL" id="JAGKQM010000009">
    <property type="protein sequence ID" value="KAH0912525.1"/>
    <property type="molecule type" value="Genomic_DNA"/>
</dbReference>
<gene>
    <name evidence="2" type="ORF">HID58_035846</name>
</gene>
<feature type="non-terminal residue" evidence="2">
    <location>
        <position position="1"/>
    </location>
</feature>
<protein>
    <submittedName>
        <fullName evidence="2">Uncharacterized protein</fullName>
    </submittedName>
</protein>
<accession>A0ABQ8C656</accession>
<dbReference type="Proteomes" id="UP000824890">
    <property type="component" value="Unassembled WGS sequence"/>
</dbReference>
<evidence type="ECO:0000256" key="1">
    <source>
        <dbReference type="SAM" id="Phobius"/>
    </source>
</evidence>